<name>A0ABW9FZB0_9NOCA</name>
<keyword evidence="1" id="KW-1133">Transmembrane helix</keyword>
<dbReference type="InterPro" id="IPR052336">
    <property type="entry name" value="MlaD_Phospholipid_Transporter"/>
</dbReference>
<dbReference type="Pfam" id="PF11887">
    <property type="entry name" value="Mce4_CUP1"/>
    <property type="match status" value="1"/>
</dbReference>
<keyword evidence="5" id="KW-1185">Reference proteome</keyword>
<feature type="domain" description="Mammalian cell entry C-terminal" evidence="3">
    <location>
        <begin position="119"/>
        <end position="317"/>
    </location>
</feature>
<dbReference type="InterPro" id="IPR005693">
    <property type="entry name" value="Mce"/>
</dbReference>
<evidence type="ECO:0000259" key="3">
    <source>
        <dbReference type="Pfam" id="PF11887"/>
    </source>
</evidence>
<dbReference type="PANTHER" id="PTHR33371">
    <property type="entry name" value="INTERMEMBRANE PHOSPHOLIPID TRANSPORT SYSTEM BINDING PROTEIN MLAD-RELATED"/>
    <property type="match status" value="1"/>
</dbReference>
<dbReference type="InterPro" id="IPR003399">
    <property type="entry name" value="Mce/MlaD"/>
</dbReference>
<accession>A0ABW9FZB0</accession>
<keyword evidence="1" id="KW-0472">Membrane</keyword>
<sequence>MSARPAARRRRLGRVAVATVLVVVLATGAWYVFGRTDRTTTVHVDFAYVNGLYPGSKVTVLGVPVGTVTAVEPLGTRVRVTASVPDDVELPADVSAYVLNPSVISDRHLEFGPAYRGGPKLEDGDEIPLERSHAPIDFDGLMGSLDTLTEALGPDGGDAGGLLTQAASGLAGQGAELNRAVRNLSAATGVVGARTEDIGAIVDNLSSLMAALDARQVSIDQLVSDLGELGDEWSTQDLDIAQPLQDLKTVFDQIDRFATAHGDDVGAITGNLRTVGDTLAANQPGLAEFMDLVPLLMQNLSRTVGPDDRGRIRLNVSTALTQFAVAKPLCARYPMPLCTGAGFTNPISFPISASDPMGLATLLSGGAAAAGGN</sequence>
<keyword evidence="1" id="KW-0812">Transmembrane</keyword>
<dbReference type="EMBL" id="JBDLNU010000006">
    <property type="protein sequence ID" value="MFM1730975.1"/>
    <property type="molecule type" value="Genomic_DNA"/>
</dbReference>
<proteinExistence type="predicted"/>
<protein>
    <submittedName>
        <fullName evidence="4">MCE family protein</fullName>
    </submittedName>
</protein>
<dbReference type="Proteomes" id="UP001629744">
    <property type="component" value="Unassembled WGS sequence"/>
</dbReference>
<dbReference type="PANTHER" id="PTHR33371:SF4">
    <property type="entry name" value="INTERMEMBRANE PHOSPHOLIPID TRANSPORT SYSTEM BINDING PROTEIN MLAD"/>
    <property type="match status" value="1"/>
</dbReference>
<feature type="transmembrane region" description="Helical" evidence="1">
    <location>
        <begin position="12"/>
        <end position="33"/>
    </location>
</feature>
<dbReference type="NCBIfam" id="TIGR00996">
    <property type="entry name" value="Mtu_fam_mce"/>
    <property type="match status" value="1"/>
</dbReference>
<comment type="caution">
    <text evidence="4">The sequence shown here is derived from an EMBL/GenBank/DDBJ whole genome shotgun (WGS) entry which is preliminary data.</text>
</comment>
<evidence type="ECO:0000313" key="5">
    <source>
        <dbReference type="Proteomes" id="UP001629744"/>
    </source>
</evidence>
<dbReference type="RefSeq" id="WP_348610548.1">
    <property type="nucleotide sequence ID" value="NZ_CP157276.1"/>
</dbReference>
<dbReference type="InterPro" id="IPR024516">
    <property type="entry name" value="Mce_C"/>
</dbReference>
<evidence type="ECO:0000313" key="4">
    <source>
        <dbReference type="EMBL" id="MFM1730975.1"/>
    </source>
</evidence>
<gene>
    <name evidence="4" type="ORF">ABEU19_004518</name>
</gene>
<reference evidence="4 5" key="1">
    <citation type="submission" date="2023-11" db="EMBL/GenBank/DDBJ databases">
        <authorList>
            <person name="Val-Calvo J."/>
            <person name="Scortti M."/>
            <person name="Vazquez-Boland J."/>
        </authorList>
    </citation>
    <scope>NUCLEOTIDE SEQUENCE [LARGE SCALE GENOMIC DNA]</scope>
    <source>
        <strain evidence="4 5">DSM 46662</strain>
    </source>
</reference>
<feature type="domain" description="Mce/MlaD" evidence="2">
    <location>
        <begin position="39"/>
        <end position="113"/>
    </location>
</feature>
<evidence type="ECO:0000259" key="2">
    <source>
        <dbReference type="Pfam" id="PF02470"/>
    </source>
</evidence>
<evidence type="ECO:0000256" key="1">
    <source>
        <dbReference type="SAM" id="Phobius"/>
    </source>
</evidence>
<dbReference type="Pfam" id="PF02470">
    <property type="entry name" value="MlaD"/>
    <property type="match status" value="1"/>
</dbReference>
<organism evidence="4 5">
    <name type="scientific">Prescottella soli</name>
    <dbReference type="NCBI Taxonomy" id="1543852"/>
    <lineage>
        <taxon>Bacteria</taxon>
        <taxon>Bacillati</taxon>
        <taxon>Actinomycetota</taxon>
        <taxon>Actinomycetes</taxon>
        <taxon>Mycobacteriales</taxon>
        <taxon>Nocardiaceae</taxon>
        <taxon>Prescottella</taxon>
    </lineage>
</organism>